<dbReference type="STRING" id="79200.A0A175YJZ1"/>
<dbReference type="Gramene" id="KZM83677">
    <property type="protein sequence ID" value="KZM83677"/>
    <property type="gene ID" value="DCAR_028901"/>
</dbReference>
<organism evidence="2">
    <name type="scientific">Daucus carota subsp. sativus</name>
    <name type="common">Carrot</name>
    <dbReference type="NCBI Taxonomy" id="79200"/>
    <lineage>
        <taxon>Eukaryota</taxon>
        <taxon>Viridiplantae</taxon>
        <taxon>Streptophyta</taxon>
        <taxon>Embryophyta</taxon>
        <taxon>Tracheophyta</taxon>
        <taxon>Spermatophyta</taxon>
        <taxon>Magnoliopsida</taxon>
        <taxon>eudicotyledons</taxon>
        <taxon>Gunneridae</taxon>
        <taxon>Pentapetalae</taxon>
        <taxon>asterids</taxon>
        <taxon>campanulids</taxon>
        <taxon>Apiales</taxon>
        <taxon>Apiaceae</taxon>
        <taxon>Apioideae</taxon>
        <taxon>Scandiceae</taxon>
        <taxon>Daucinae</taxon>
        <taxon>Daucus</taxon>
        <taxon>Daucus sect. Daucus</taxon>
    </lineage>
</organism>
<evidence type="ECO:0008006" key="3">
    <source>
        <dbReference type="Google" id="ProtNLM"/>
    </source>
</evidence>
<dbReference type="Gene3D" id="2.40.160.200">
    <property type="entry name" value="LURP1-related"/>
    <property type="match status" value="3"/>
</dbReference>
<dbReference type="EMBL" id="LNRQ01000008">
    <property type="protein sequence ID" value="KZM83677.1"/>
    <property type="molecule type" value="Genomic_DNA"/>
</dbReference>
<proteinExistence type="inferred from homology"/>
<dbReference type="InterPro" id="IPR025659">
    <property type="entry name" value="Tubby-like_C"/>
</dbReference>
<gene>
    <name evidence="2" type="ORF">DCAR_028901</name>
</gene>
<dbReference type="Pfam" id="PF04525">
    <property type="entry name" value="LOR"/>
    <property type="match status" value="3"/>
</dbReference>
<evidence type="ECO:0000256" key="1">
    <source>
        <dbReference type="ARBA" id="ARBA00005437"/>
    </source>
</evidence>
<dbReference type="InterPro" id="IPR007612">
    <property type="entry name" value="LOR"/>
</dbReference>
<sequence>MAPEAPVVGNQFMAPCSVDLTIVPKMMTISACTFVVMDANDNIVFKVGKFMSPLAPRILLDAAATPIVSFHKKSMSLHSTRKVYRGDSKDSRDLLFTVKKSLFNTTLNVFLASNTKKEHCDFKIRGNWSEKSCTIYSGTSSNVIAQKKTKMMTGQGSYMAPAGGNPAVVVVGQHFMAPYPVDLTIVRKMLTISEGNFGVTDANGNIMFKVKGKLLSLRDRRILLDAAGNPILSLQQKIMSVHRRWEVYRGDSKDSKDLLFSVKKSSLLQFKTQLDVFLASNTSEHHCDFKIKGSWFERSCTIYAANSTVIAQIMSVHRRWEVYRGDSKDSKDLLFSVKKSSLLQFKTQLDVFLASNTSEHHCDFKIKGSWFERSCTIYAANSTVIAQMHRKHSVSSIVLGKDKFAVTVYPHVDYAFIVALVVILEEINEDRSGED</sequence>
<name>A0A175YJZ1_DAUCS</name>
<accession>A0A175YJZ1</accession>
<dbReference type="AlphaFoldDB" id="A0A175YJZ1"/>
<protein>
    <recommendedName>
        <fullName evidence="3">Tubby C-terminal domain-containing protein</fullName>
    </recommendedName>
</protein>
<dbReference type="InterPro" id="IPR038595">
    <property type="entry name" value="LOR_sf"/>
</dbReference>
<comment type="caution">
    <text evidence="2">The sequence shown here is derived from an EMBL/GenBank/DDBJ whole genome shotgun (WGS) entry which is preliminary data.</text>
</comment>
<dbReference type="OMA" id="SVHRRWE"/>
<reference evidence="2" key="1">
    <citation type="journal article" date="2016" name="Nat. Genet.">
        <title>A high-quality carrot genome assembly provides new insights into carotenoid accumulation and asterid genome evolution.</title>
        <authorList>
            <person name="Iorizzo M."/>
            <person name="Ellison S."/>
            <person name="Senalik D."/>
            <person name="Zeng P."/>
            <person name="Satapoomin P."/>
            <person name="Huang J."/>
            <person name="Bowman M."/>
            <person name="Iovene M."/>
            <person name="Sanseverino W."/>
            <person name="Cavagnaro P."/>
            <person name="Yildiz M."/>
            <person name="Macko-Podgorni A."/>
            <person name="Moranska E."/>
            <person name="Grzebelus E."/>
            <person name="Grzebelus D."/>
            <person name="Ashrafi H."/>
            <person name="Zheng Z."/>
            <person name="Cheng S."/>
            <person name="Spooner D."/>
            <person name="Van Deynze A."/>
            <person name="Simon P."/>
        </authorList>
    </citation>
    <scope>NUCLEOTIDE SEQUENCE [LARGE SCALE GENOMIC DNA]</scope>
    <source>
        <tissue evidence="2">Leaf</tissue>
    </source>
</reference>
<comment type="similarity">
    <text evidence="1">Belongs to the LOR family.</text>
</comment>
<dbReference type="PANTHER" id="PTHR31087">
    <property type="match status" value="1"/>
</dbReference>
<dbReference type="SUPFAM" id="SSF54518">
    <property type="entry name" value="Tubby C-terminal domain-like"/>
    <property type="match status" value="3"/>
</dbReference>
<evidence type="ECO:0000313" key="2">
    <source>
        <dbReference type="EMBL" id="KZM83677.1"/>
    </source>
</evidence>
<dbReference type="PANTHER" id="PTHR31087:SF58">
    <property type="entry name" value="OS07G0230700 PROTEIN"/>
    <property type="match status" value="1"/>
</dbReference>